<evidence type="ECO:0000256" key="2">
    <source>
        <dbReference type="SAM" id="SignalP"/>
    </source>
</evidence>
<keyword evidence="2" id="KW-0732">Signal</keyword>
<evidence type="ECO:0000256" key="1">
    <source>
        <dbReference type="SAM" id="Phobius"/>
    </source>
</evidence>
<organism evidence="3 4">
    <name type="scientific">Frigoriglobus tundricola</name>
    <dbReference type="NCBI Taxonomy" id="2774151"/>
    <lineage>
        <taxon>Bacteria</taxon>
        <taxon>Pseudomonadati</taxon>
        <taxon>Planctomycetota</taxon>
        <taxon>Planctomycetia</taxon>
        <taxon>Gemmatales</taxon>
        <taxon>Gemmataceae</taxon>
        <taxon>Frigoriglobus</taxon>
    </lineage>
</organism>
<dbReference type="Proteomes" id="UP000503447">
    <property type="component" value="Chromosome"/>
</dbReference>
<dbReference type="AlphaFoldDB" id="A0A6M5YZX6"/>
<feature type="transmembrane region" description="Helical" evidence="1">
    <location>
        <begin position="237"/>
        <end position="260"/>
    </location>
</feature>
<protein>
    <submittedName>
        <fullName evidence="3">Uncharacterized protein</fullName>
    </submittedName>
</protein>
<dbReference type="RefSeq" id="WP_171473659.1">
    <property type="nucleotide sequence ID" value="NZ_CP053452.2"/>
</dbReference>
<feature type="chain" id="PRO_5027045648" evidence="2">
    <location>
        <begin position="23"/>
        <end position="279"/>
    </location>
</feature>
<keyword evidence="1" id="KW-0472">Membrane</keyword>
<gene>
    <name evidence="3" type="ORF">FTUN_6082</name>
</gene>
<reference evidence="4" key="1">
    <citation type="submission" date="2020-05" db="EMBL/GenBank/DDBJ databases">
        <title>Frigoriglobus tundricola gen. nov., sp. nov., a psychrotolerant cellulolytic planctomycete of the family Gemmataceae with two divergent copies of 16S rRNA gene.</title>
        <authorList>
            <person name="Kulichevskaya I.S."/>
            <person name="Ivanova A.A."/>
            <person name="Naumoff D.G."/>
            <person name="Beletsky A.V."/>
            <person name="Rijpstra W.I.C."/>
            <person name="Sinninghe Damste J.S."/>
            <person name="Mardanov A.V."/>
            <person name="Ravin N.V."/>
            <person name="Dedysh S.N."/>
        </authorList>
    </citation>
    <scope>NUCLEOTIDE SEQUENCE [LARGE SCALE GENOMIC DNA]</scope>
    <source>
        <strain evidence="4">PL17</strain>
    </source>
</reference>
<evidence type="ECO:0000313" key="3">
    <source>
        <dbReference type="EMBL" id="QJW98492.1"/>
    </source>
</evidence>
<keyword evidence="4" id="KW-1185">Reference proteome</keyword>
<name>A0A6M5YZX6_9BACT</name>
<evidence type="ECO:0000313" key="4">
    <source>
        <dbReference type="Proteomes" id="UP000503447"/>
    </source>
</evidence>
<dbReference type="EMBL" id="CP053452">
    <property type="protein sequence ID" value="QJW98492.1"/>
    <property type="molecule type" value="Genomic_DNA"/>
</dbReference>
<keyword evidence="1" id="KW-0812">Transmembrane</keyword>
<feature type="signal peptide" evidence="2">
    <location>
        <begin position="1"/>
        <end position="22"/>
    </location>
</feature>
<proteinExistence type="predicted"/>
<accession>A0A6M5YZX6</accession>
<keyword evidence="1" id="KW-1133">Transmembrane helix</keyword>
<dbReference type="KEGG" id="ftj:FTUN_6082"/>
<sequence length="279" mass="28785">MKTIRVMAVVAACLWWAPTAHGQARARAAREAAEMLFEQFGAKAGRSVPELTARIEGIAARYGDDAIVAMRKGGPSALGLVEAAGADGAKAVRVLAVHGEQGASRVLSRPTAMKQFLQYGDDAAAVLVRHPGVAEPLVERGGAQAVKALGAVDPRNGRRLAMLMDGELATAGHPELLGVVAKHGDTAVNFLWQNKGTLAGGGALAAFLADPEPYLSGARDIASVAGESVVKPVVGGVFTLLNVALGVGCVLLMAVIGLAYKHGPPKAESVQFLLSLFKK</sequence>